<proteinExistence type="predicted"/>
<dbReference type="GO" id="GO:0030246">
    <property type="term" value="F:carbohydrate binding"/>
    <property type="evidence" value="ECO:0007669"/>
    <property type="project" value="UniProtKB-KW"/>
</dbReference>
<keyword evidence="6" id="KW-1185">Reference proteome</keyword>
<dbReference type="InterPro" id="IPR052321">
    <property type="entry name" value="PolyBind_ProtTraffic"/>
</dbReference>
<dbReference type="Gene3D" id="2.100.10.30">
    <property type="entry name" value="Jacalin-like lectin domain"/>
    <property type="match status" value="1"/>
</dbReference>
<feature type="domain" description="Jacalin-type lectin" evidence="4">
    <location>
        <begin position="24"/>
        <end position="188"/>
    </location>
</feature>
<sequence>ELLTPQLETMLLWLTLALLWSSTCWAGQTYGPGGGWYFSTSKDNANEITGIRVCIGAVGIVKSDSLDPPNHSPFADEKVRPGEAELPFPPSIQVRYGSSWSERYGVAGGTCQEFLLQPGEHITAVYGSYRLFLRYLLIYTDQNNWTVFGENGGRNFFALPDGSEKVLTGIFGQYKLLGISSIGFEWDYPLVEVTTVQPFSAST</sequence>
<feature type="non-terminal residue" evidence="5">
    <location>
        <position position="1"/>
    </location>
</feature>
<dbReference type="PANTHER" id="PTHR33589:SF1">
    <property type="entry name" value="ZYMOGEN GRANULE PROTEIN 16 HOMOLOG B"/>
    <property type="match status" value="1"/>
</dbReference>
<evidence type="ECO:0000313" key="5">
    <source>
        <dbReference type="EMBL" id="KAB1251784.1"/>
    </source>
</evidence>
<comment type="caution">
    <text evidence="5">The sequence shown here is derived from an EMBL/GenBank/DDBJ whole genome shotgun (WGS) entry which is preliminary data.</text>
</comment>
<protein>
    <submittedName>
        <fullName evidence="5">Zymogen granule protein 16-like protein B</fullName>
    </submittedName>
</protein>
<dbReference type="Pfam" id="PF01419">
    <property type="entry name" value="Jacalin"/>
    <property type="match status" value="1"/>
</dbReference>
<evidence type="ECO:0000256" key="3">
    <source>
        <dbReference type="SAM" id="SignalP"/>
    </source>
</evidence>
<name>A0A5N4BZB7_CAMDR</name>
<dbReference type="Proteomes" id="UP000299084">
    <property type="component" value="Unassembled WGS sequence"/>
</dbReference>
<keyword evidence="2" id="KW-0430">Lectin</keyword>
<accession>A0A5N4BZB7</accession>
<dbReference type="PROSITE" id="PS51752">
    <property type="entry name" value="JACALIN_LECTIN"/>
    <property type="match status" value="1"/>
</dbReference>
<dbReference type="SMART" id="SM00915">
    <property type="entry name" value="Jacalin"/>
    <property type="match status" value="1"/>
</dbReference>
<dbReference type="GO" id="GO:0005615">
    <property type="term" value="C:extracellular space"/>
    <property type="evidence" value="ECO:0007669"/>
    <property type="project" value="TreeGrafter"/>
</dbReference>
<dbReference type="InterPro" id="IPR036404">
    <property type="entry name" value="Jacalin-like_lectin_dom_sf"/>
</dbReference>
<organism evidence="5 6">
    <name type="scientific">Camelus dromedarius</name>
    <name type="common">Dromedary</name>
    <name type="synonym">Arabian camel</name>
    <dbReference type="NCBI Taxonomy" id="9838"/>
    <lineage>
        <taxon>Eukaryota</taxon>
        <taxon>Metazoa</taxon>
        <taxon>Chordata</taxon>
        <taxon>Craniata</taxon>
        <taxon>Vertebrata</taxon>
        <taxon>Euteleostomi</taxon>
        <taxon>Mammalia</taxon>
        <taxon>Eutheria</taxon>
        <taxon>Laurasiatheria</taxon>
        <taxon>Artiodactyla</taxon>
        <taxon>Tylopoda</taxon>
        <taxon>Camelidae</taxon>
        <taxon>Camelus</taxon>
    </lineage>
</organism>
<evidence type="ECO:0000256" key="1">
    <source>
        <dbReference type="ARBA" id="ARBA00022729"/>
    </source>
</evidence>
<feature type="signal peptide" evidence="3">
    <location>
        <begin position="1"/>
        <end position="26"/>
    </location>
</feature>
<reference evidence="5 6" key="1">
    <citation type="journal article" date="2019" name="Mol. Ecol. Resour.">
        <title>Improving Illumina assemblies with Hi-C and long reads: an example with the North African dromedary.</title>
        <authorList>
            <person name="Elbers J.P."/>
            <person name="Rogers M.F."/>
            <person name="Perelman P.L."/>
            <person name="Proskuryakova A.A."/>
            <person name="Serdyukova N.A."/>
            <person name="Johnson W.E."/>
            <person name="Horin P."/>
            <person name="Corander J."/>
            <person name="Murphy D."/>
            <person name="Burger P.A."/>
        </authorList>
    </citation>
    <scope>NUCLEOTIDE SEQUENCE [LARGE SCALE GENOMIC DNA]</scope>
    <source>
        <strain evidence="5">Drom800</strain>
        <tissue evidence="5">Blood</tissue>
    </source>
</reference>
<gene>
    <name evidence="5" type="ORF">Cadr_000030792</name>
</gene>
<evidence type="ECO:0000313" key="6">
    <source>
        <dbReference type="Proteomes" id="UP000299084"/>
    </source>
</evidence>
<dbReference type="STRING" id="9838.ENSCDRP00005024642"/>
<feature type="chain" id="PRO_5024301966" evidence="3">
    <location>
        <begin position="27"/>
        <end position="203"/>
    </location>
</feature>
<evidence type="ECO:0000256" key="2">
    <source>
        <dbReference type="ARBA" id="ARBA00022734"/>
    </source>
</evidence>
<dbReference type="PANTHER" id="PTHR33589">
    <property type="entry name" value="OS11G0524900 PROTEIN"/>
    <property type="match status" value="1"/>
</dbReference>
<dbReference type="SUPFAM" id="SSF51101">
    <property type="entry name" value="Mannose-binding lectins"/>
    <property type="match status" value="1"/>
</dbReference>
<dbReference type="InterPro" id="IPR001229">
    <property type="entry name" value="Jacalin-like_lectin_dom"/>
</dbReference>
<keyword evidence="1 3" id="KW-0732">Signal</keyword>
<dbReference type="EMBL" id="JWIN03000071">
    <property type="protein sequence ID" value="KAB1251784.1"/>
    <property type="molecule type" value="Genomic_DNA"/>
</dbReference>
<dbReference type="AlphaFoldDB" id="A0A5N4BZB7"/>
<evidence type="ECO:0000259" key="4">
    <source>
        <dbReference type="PROSITE" id="PS51752"/>
    </source>
</evidence>